<feature type="transmembrane region" description="Helical" evidence="2">
    <location>
        <begin position="22"/>
        <end position="41"/>
    </location>
</feature>
<name>A0AAV5BZP7_ELECO</name>
<organism evidence="3 4">
    <name type="scientific">Eleusine coracana subsp. coracana</name>
    <dbReference type="NCBI Taxonomy" id="191504"/>
    <lineage>
        <taxon>Eukaryota</taxon>
        <taxon>Viridiplantae</taxon>
        <taxon>Streptophyta</taxon>
        <taxon>Embryophyta</taxon>
        <taxon>Tracheophyta</taxon>
        <taxon>Spermatophyta</taxon>
        <taxon>Magnoliopsida</taxon>
        <taxon>Liliopsida</taxon>
        <taxon>Poales</taxon>
        <taxon>Poaceae</taxon>
        <taxon>PACMAD clade</taxon>
        <taxon>Chloridoideae</taxon>
        <taxon>Cynodonteae</taxon>
        <taxon>Eleusininae</taxon>
        <taxon>Eleusine</taxon>
    </lineage>
</organism>
<keyword evidence="2" id="KW-0812">Transmembrane</keyword>
<evidence type="ECO:0000256" key="2">
    <source>
        <dbReference type="SAM" id="Phobius"/>
    </source>
</evidence>
<dbReference type="EMBL" id="BQKI01000003">
    <property type="protein sequence ID" value="GJM91442.1"/>
    <property type="molecule type" value="Genomic_DNA"/>
</dbReference>
<keyword evidence="2" id="KW-1133">Transmembrane helix</keyword>
<evidence type="ECO:0000256" key="1">
    <source>
        <dbReference type="SAM" id="MobiDB-lite"/>
    </source>
</evidence>
<accession>A0AAV5BZP7</accession>
<evidence type="ECO:0000313" key="3">
    <source>
        <dbReference type="EMBL" id="GJM91442.1"/>
    </source>
</evidence>
<protein>
    <submittedName>
        <fullName evidence="3">Uncharacterized protein</fullName>
    </submittedName>
</protein>
<evidence type="ECO:0000313" key="4">
    <source>
        <dbReference type="Proteomes" id="UP001054889"/>
    </source>
</evidence>
<feature type="region of interest" description="Disordered" evidence="1">
    <location>
        <begin position="91"/>
        <end position="113"/>
    </location>
</feature>
<sequence>MLDPAIAASLTPRNGVASASSASYVAAAVCLVSLIAIQPFFGGEARTSAELQLVSAPIISLARRPPRLSDLPAPPPLPHVAAFPPLPRVASRSGAGLQGDELRAADPRGGSADPASLNIREVAVWIRPPLTSGKRWRWLHHQQAA</sequence>
<dbReference type="Proteomes" id="UP001054889">
    <property type="component" value="Unassembled WGS sequence"/>
</dbReference>
<proteinExistence type="predicted"/>
<gene>
    <name evidence="3" type="primary">ga07808</name>
    <name evidence="3" type="ORF">PR202_ga07808</name>
</gene>
<keyword evidence="4" id="KW-1185">Reference proteome</keyword>
<reference evidence="3" key="1">
    <citation type="journal article" date="2018" name="DNA Res.">
        <title>Multiple hybrid de novo genome assembly of finger millet, an orphan allotetraploid crop.</title>
        <authorList>
            <person name="Hatakeyama M."/>
            <person name="Aluri S."/>
            <person name="Balachadran M.T."/>
            <person name="Sivarajan S.R."/>
            <person name="Patrignani A."/>
            <person name="Gruter S."/>
            <person name="Poveda L."/>
            <person name="Shimizu-Inatsugi R."/>
            <person name="Baeten J."/>
            <person name="Francoijs K.J."/>
            <person name="Nataraja K.N."/>
            <person name="Reddy Y.A.N."/>
            <person name="Phadnis S."/>
            <person name="Ravikumar R.L."/>
            <person name="Schlapbach R."/>
            <person name="Sreeman S.M."/>
            <person name="Shimizu K.K."/>
        </authorList>
    </citation>
    <scope>NUCLEOTIDE SEQUENCE</scope>
</reference>
<dbReference type="AlphaFoldDB" id="A0AAV5BZP7"/>
<reference evidence="3" key="2">
    <citation type="submission" date="2021-12" db="EMBL/GenBank/DDBJ databases">
        <title>Resequencing data analysis of finger millet.</title>
        <authorList>
            <person name="Hatakeyama M."/>
            <person name="Aluri S."/>
            <person name="Balachadran M.T."/>
            <person name="Sivarajan S.R."/>
            <person name="Poveda L."/>
            <person name="Shimizu-Inatsugi R."/>
            <person name="Schlapbach R."/>
            <person name="Sreeman S.M."/>
            <person name="Shimizu K.K."/>
        </authorList>
    </citation>
    <scope>NUCLEOTIDE SEQUENCE</scope>
</reference>
<comment type="caution">
    <text evidence="3">The sequence shown here is derived from an EMBL/GenBank/DDBJ whole genome shotgun (WGS) entry which is preliminary data.</text>
</comment>
<keyword evidence="2" id="KW-0472">Membrane</keyword>